<reference evidence="1 2" key="1">
    <citation type="submission" date="2018-11" db="EMBL/GenBank/DDBJ databases">
        <title>Sequencing the genomes of 1000 actinobacteria strains.</title>
        <authorList>
            <person name="Klenk H.-P."/>
        </authorList>
    </citation>
    <scope>NUCLEOTIDE SEQUENCE [LARGE SCALE GENOMIC DNA]</scope>
    <source>
        <strain evidence="1 2">DSM 14012</strain>
    </source>
</reference>
<proteinExistence type="predicted"/>
<keyword evidence="2" id="KW-1185">Reference proteome</keyword>
<dbReference type="Proteomes" id="UP000266915">
    <property type="component" value="Unassembled WGS sequence"/>
</dbReference>
<gene>
    <name evidence="1" type="ORF">EDD42_3041</name>
</gene>
<protein>
    <submittedName>
        <fullName evidence="1">Uncharacterized protein</fullName>
    </submittedName>
</protein>
<dbReference type="AlphaFoldDB" id="A0A3N2C607"/>
<evidence type="ECO:0000313" key="1">
    <source>
        <dbReference type="EMBL" id="ROR82939.1"/>
    </source>
</evidence>
<name>A0A3N2C607_9MICO</name>
<evidence type="ECO:0000313" key="2">
    <source>
        <dbReference type="Proteomes" id="UP000266915"/>
    </source>
</evidence>
<dbReference type="EMBL" id="RKHL01000001">
    <property type="protein sequence ID" value="ROR82939.1"/>
    <property type="molecule type" value="Genomic_DNA"/>
</dbReference>
<sequence length="102" mass="11749">MTRDLPPTVHRNRRELAYRVPFVVERDDAPRYRLRNVGDEAVHWVVLRLIGPGLLAPLEPCRLTPGSALEFEVLGTELARATSVQVSWFRPGGHQYLWRVTF</sequence>
<dbReference type="RefSeq" id="WP_079706639.1">
    <property type="nucleotide sequence ID" value="NZ_FXAP01000006.1"/>
</dbReference>
<organism evidence="1 2">
    <name type="scientific">Plantibacter flavus</name>
    <dbReference type="NCBI Taxonomy" id="150123"/>
    <lineage>
        <taxon>Bacteria</taxon>
        <taxon>Bacillati</taxon>
        <taxon>Actinomycetota</taxon>
        <taxon>Actinomycetes</taxon>
        <taxon>Micrococcales</taxon>
        <taxon>Microbacteriaceae</taxon>
        <taxon>Plantibacter</taxon>
    </lineage>
</organism>
<accession>A0A3N2C607</accession>
<comment type="caution">
    <text evidence="1">The sequence shown here is derived from an EMBL/GenBank/DDBJ whole genome shotgun (WGS) entry which is preliminary data.</text>
</comment>